<evidence type="ECO:0000313" key="1">
    <source>
        <dbReference type="EMBL" id="JAE10864.1"/>
    </source>
</evidence>
<accession>A0A0A9FHZ5</accession>
<name>A0A0A9FHZ5_ARUDO</name>
<dbReference type="EMBL" id="GBRH01187032">
    <property type="protein sequence ID" value="JAE10864.1"/>
    <property type="molecule type" value="Transcribed_RNA"/>
</dbReference>
<reference evidence="1" key="2">
    <citation type="journal article" date="2015" name="Data Brief">
        <title>Shoot transcriptome of the giant reed, Arundo donax.</title>
        <authorList>
            <person name="Barrero R.A."/>
            <person name="Guerrero F.D."/>
            <person name="Moolhuijzen P."/>
            <person name="Goolsby J.A."/>
            <person name="Tidwell J."/>
            <person name="Bellgard S.E."/>
            <person name="Bellgard M.I."/>
        </authorList>
    </citation>
    <scope>NUCLEOTIDE SEQUENCE</scope>
    <source>
        <tissue evidence="1">Shoot tissue taken approximately 20 cm above the soil surface</tissue>
    </source>
</reference>
<sequence>MCICRFQYTQLRGYILLDIIYLSFRYNSFFLKNTFPVMFVLNDNRAWKHHVCSNFK</sequence>
<organism evidence="1">
    <name type="scientific">Arundo donax</name>
    <name type="common">Giant reed</name>
    <name type="synonym">Donax arundinaceus</name>
    <dbReference type="NCBI Taxonomy" id="35708"/>
    <lineage>
        <taxon>Eukaryota</taxon>
        <taxon>Viridiplantae</taxon>
        <taxon>Streptophyta</taxon>
        <taxon>Embryophyta</taxon>
        <taxon>Tracheophyta</taxon>
        <taxon>Spermatophyta</taxon>
        <taxon>Magnoliopsida</taxon>
        <taxon>Liliopsida</taxon>
        <taxon>Poales</taxon>
        <taxon>Poaceae</taxon>
        <taxon>PACMAD clade</taxon>
        <taxon>Arundinoideae</taxon>
        <taxon>Arundineae</taxon>
        <taxon>Arundo</taxon>
    </lineage>
</organism>
<proteinExistence type="predicted"/>
<dbReference type="AlphaFoldDB" id="A0A0A9FHZ5"/>
<protein>
    <submittedName>
        <fullName evidence="1">Uncharacterized protein</fullName>
    </submittedName>
</protein>
<reference evidence="1" key="1">
    <citation type="submission" date="2014-09" db="EMBL/GenBank/DDBJ databases">
        <authorList>
            <person name="Magalhaes I.L.F."/>
            <person name="Oliveira U."/>
            <person name="Santos F.R."/>
            <person name="Vidigal T.H.D.A."/>
            <person name="Brescovit A.D."/>
            <person name="Santos A.J."/>
        </authorList>
    </citation>
    <scope>NUCLEOTIDE SEQUENCE</scope>
    <source>
        <tissue evidence="1">Shoot tissue taken approximately 20 cm above the soil surface</tissue>
    </source>
</reference>